<evidence type="ECO:0000259" key="5">
    <source>
        <dbReference type="PROSITE" id="PS51747"/>
    </source>
</evidence>
<dbReference type="InterPro" id="IPR016192">
    <property type="entry name" value="APOBEC/CMP_deaminase_Zn-bd"/>
</dbReference>
<dbReference type="EMBL" id="JALJEJ010000004">
    <property type="protein sequence ID" value="MCJ8210193.1"/>
    <property type="molecule type" value="Genomic_DNA"/>
</dbReference>
<evidence type="ECO:0000313" key="6">
    <source>
        <dbReference type="EMBL" id="MCJ8210193.1"/>
    </source>
</evidence>
<comment type="caution">
    <text evidence="6">The sequence shown here is derived from an EMBL/GenBank/DDBJ whole genome shotgun (WGS) entry which is preliminary data.</text>
</comment>
<feature type="domain" description="CMP/dCMP-type deaminase" evidence="5">
    <location>
        <begin position="3"/>
        <end position="115"/>
    </location>
</feature>
<dbReference type="GO" id="GO:0047974">
    <property type="term" value="F:guanosine deaminase activity"/>
    <property type="evidence" value="ECO:0007669"/>
    <property type="project" value="TreeGrafter"/>
</dbReference>
<dbReference type="GO" id="GO:0008270">
    <property type="term" value="F:zinc ion binding"/>
    <property type="evidence" value="ECO:0007669"/>
    <property type="project" value="InterPro"/>
</dbReference>
<proteinExistence type="inferred from homology"/>
<reference evidence="6" key="1">
    <citation type="submission" date="2022-04" db="EMBL/GenBank/DDBJ databases">
        <title>Mucilaginibacter sp. RS28 isolated from freshwater.</title>
        <authorList>
            <person name="Ko S.-R."/>
        </authorList>
    </citation>
    <scope>NUCLEOTIDE SEQUENCE</scope>
    <source>
        <strain evidence="6">RS28</strain>
    </source>
</reference>
<keyword evidence="4" id="KW-0862">Zinc</keyword>
<dbReference type="PANTHER" id="PTHR11079">
    <property type="entry name" value="CYTOSINE DEAMINASE FAMILY MEMBER"/>
    <property type="match status" value="1"/>
</dbReference>
<evidence type="ECO:0000313" key="7">
    <source>
        <dbReference type="Proteomes" id="UP001139450"/>
    </source>
</evidence>
<evidence type="ECO:0000256" key="3">
    <source>
        <dbReference type="ARBA" id="ARBA00022801"/>
    </source>
</evidence>
<dbReference type="InterPro" id="IPR016193">
    <property type="entry name" value="Cytidine_deaminase-like"/>
</dbReference>
<protein>
    <submittedName>
        <fullName evidence="6">Nucleoside deaminase</fullName>
    </submittedName>
</protein>
<keyword evidence="3" id="KW-0378">Hydrolase</keyword>
<evidence type="ECO:0000256" key="1">
    <source>
        <dbReference type="ARBA" id="ARBA00006576"/>
    </source>
</evidence>
<dbReference type="RefSeq" id="WP_245130030.1">
    <property type="nucleotide sequence ID" value="NZ_JALJEJ010000004.1"/>
</dbReference>
<sequence length="158" mass="17576">MENKHEKFMRMAIALSEKNVAEGLGGPFGAVIVKDGEVVAASANKVVPTNDPTAHAEVSAIRLACQELNTFNLEGCEIYTSCEPCPMCLGAIYWARLDKIYYANTKVDAAAIGFDDHFIYEEIERSMAERKTPFIQLLRDEAIGAFKKWETSSLKTDY</sequence>
<accession>A0A9X1X5W5</accession>
<keyword evidence="2" id="KW-0479">Metal-binding</keyword>
<dbReference type="GO" id="GO:0006152">
    <property type="term" value="P:purine nucleoside catabolic process"/>
    <property type="evidence" value="ECO:0007669"/>
    <property type="project" value="TreeGrafter"/>
</dbReference>
<dbReference type="CDD" id="cd01285">
    <property type="entry name" value="nucleoside_deaminase"/>
    <property type="match status" value="1"/>
</dbReference>
<gene>
    <name evidence="6" type="ORF">MUY27_10765</name>
</gene>
<evidence type="ECO:0000256" key="2">
    <source>
        <dbReference type="ARBA" id="ARBA00022723"/>
    </source>
</evidence>
<dbReference type="PANTHER" id="PTHR11079:SF161">
    <property type="entry name" value="CMP_DCMP-TYPE DEAMINASE DOMAIN-CONTAINING PROTEIN"/>
    <property type="match status" value="1"/>
</dbReference>
<comment type="similarity">
    <text evidence="1">Belongs to the cytidine and deoxycytidylate deaminase family.</text>
</comment>
<dbReference type="Proteomes" id="UP001139450">
    <property type="component" value="Unassembled WGS sequence"/>
</dbReference>
<dbReference type="Pfam" id="PF00383">
    <property type="entry name" value="dCMP_cyt_deam_1"/>
    <property type="match status" value="1"/>
</dbReference>
<dbReference type="FunFam" id="3.40.140.10:FF:000011">
    <property type="entry name" value="tRNA-specific adenosine deaminase"/>
    <property type="match status" value="1"/>
</dbReference>
<organism evidence="6 7">
    <name type="scientific">Mucilaginibacter straminoryzae</name>
    <dbReference type="NCBI Taxonomy" id="2932774"/>
    <lineage>
        <taxon>Bacteria</taxon>
        <taxon>Pseudomonadati</taxon>
        <taxon>Bacteroidota</taxon>
        <taxon>Sphingobacteriia</taxon>
        <taxon>Sphingobacteriales</taxon>
        <taxon>Sphingobacteriaceae</taxon>
        <taxon>Mucilaginibacter</taxon>
    </lineage>
</organism>
<evidence type="ECO:0000256" key="4">
    <source>
        <dbReference type="ARBA" id="ARBA00022833"/>
    </source>
</evidence>
<dbReference type="SUPFAM" id="SSF53927">
    <property type="entry name" value="Cytidine deaminase-like"/>
    <property type="match status" value="1"/>
</dbReference>
<dbReference type="InterPro" id="IPR002125">
    <property type="entry name" value="CMP_dCMP_dom"/>
</dbReference>
<dbReference type="PROSITE" id="PS00903">
    <property type="entry name" value="CYT_DCMP_DEAMINASES_1"/>
    <property type="match status" value="1"/>
</dbReference>
<dbReference type="Gene3D" id="3.40.140.10">
    <property type="entry name" value="Cytidine Deaminase, domain 2"/>
    <property type="match status" value="1"/>
</dbReference>
<keyword evidence="7" id="KW-1185">Reference proteome</keyword>
<name>A0A9X1X5W5_9SPHI</name>
<dbReference type="AlphaFoldDB" id="A0A9X1X5W5"/>
<dbReference type="PROSITE" id="PS51747">
    <property type="entry name" value="CYT_DCMP_DEAMINASES_2"/>
    <property type="match status" value="1"/>
</dbReference>